<dbReference type="Pfam" id="PF01636">
    <property type="entry name" value="APH"/>
    <property type="match status" value="1"/>
</dbReference>
<dbReference type="SUPFAM" id="SSF56112">
    <property type="entry name" value="Protein kinase-like (PK-like)"/>
    <property type="match status" value="1"/>
</dbReference>
<gene>
    <name evidence="2" type="ORF">ACFQMA_10775</name>
</gene>
<evidence type="ECO:0000313" key="3">
    <source>
        <dbReference type="Proteomes" id="UP001596432"/>
    </source>
</evidence>
<evidence type="ECO:0000259" key="1">
    <source>
        <dbReference type="Pfam" id="PF01636"/>
    </source>
</evidence>
<dbReference type="Proteomes" id="UP001596432">
    <property type="component" value="Unassembled WGS sequence"/>
</dbReference>
<dbReference type="InterPro" id="IPR011009">
    <property type="entry name" value="Kinase-like_dom_sf"/>
</dbReference>
<sequence>MTDPSLGPDDSLSAGELAAAVGAVRRDWRPVDAEPMPGGSDYVYAVTVRNGDGAERRVVLKCFRSAEALAGRTPERFLAEVDLLGLAGRETDLPVPEVFGVSDAHEGGPAPAFLMELMPGDPPMGLAVGDDEVADRLLAESGRYLARVHDLRSFDRFGDLVADAGRSAGDPTDLAEPVVTDGRAAWADRLRDIVDAALDGLDDRFADLETPLREYVDDRLDALDLTAESTLLHGDYRPGNLLADPGTGEVTAVLDWGAAQAGDPRYELAWVVREFTERAPVGSPTRERVRRALFEAYETERGIRFDRDTAFERRQRFYLAVSWIAELGHFDVWWGGAEASARDERAAQLRENVQALL</sequence>
<dbReference type="InterPro" id="IPR051678">
    <property type="entry name" value="AGP_Transferase"/>
</dbReference>
<name>A0ABD5XZ32_9EURY</name>
<accession>A0ABD5XZ32</accession>
<keyword evidence="3" id="KW-1185">Reference proteome</keyword>
<dbReference type="Gene3D" id="3.30.200.20">
    <property type="entry name" value="Phosphorylase Kinase, domain 1"/>
    <property type="match status" value="1"/>
</dbReference>
<comment type="caution">
    <text evidence="2">The sequence shown here is derived from an EMBL/GenBank/DDBJ whole genome shotgun (WGS) entry which is preliminary data.</text>
</comment>
<proteinExistence type="predicted"/>
<dbReference type="PANTHER" id="PTHR21310">
    <property type="entry name" value="AMINOGLYCOSIDE PHOSPHOTRANSFERASE-RELATED-RELATED"/>
    <property type="match status" value="1"/>
</dbReference>
<dbReference type="RefSeq" id="WP_274325869.1">
    <property type="nucleotide sequence ID" value="NZ_CP118158.1"/>
</dbReference>
<dbReference type="Gene3D" id="3.90.1200.10">
    <property type="match status" value="1"/>
</dbReference>
<dbReference type="InterPro" id="IPR002575">
    <property type="entry name" value="Aminoglycoside_PTrfase"/>
</dbReference>
<organism evidence="2 3">
    <name type="scientific">Halosimplex aquaticum</name>
    <dbReference type="NCBI Taxonomy" id="3026162"/>
    <lineage>
        <taxon>Archaea</taxon>
        <taxon>Methanobacteriati</taxon>
        <taxon>Methanobacteriota</taxon>
        <taxon>Stenosarchaea group</taxon>
        <taxon>Halobacteria</taxon>
        <taxon>Halobacteriales</taxon>
        <taxon>Haloarculaceae</taxon>
        <taxon>Halosimplex</taxon>
    </lineage>
</organism>
<protein>
    <submittedName>
        <fullName evidence="2">Phosphotransferase family protein</fullName>
    </submittedName>
</protein>
<feature type="domain" description="Aminoglycoside phosphotransferase" evidence="1">
    <location>
        <begin position="43"/>
        <end position="301"/>
    </location>
</feature>
<reference evidence="2 3" key="1">
    <citation type="journal article" date="2019" name="Int. J. Syst. Evol. Microbiol.">
        <title>The Global Catalogue of Microorganisms (GCM) 10K type strain sequencing project: providing services to taxonomists for standard genome sequencing and annotation.</title>
        <authorList>
            <consortium name="The Broad Institute Genomics Platform"/>
            <consortium name="The Broad Institute Genome Sequencing Center for Infectious Disease"/>
            <person name="Wu L."/>
            <person name="Ma J."/>
        </authorList>
    </citation>
    <scope>NUCLEOTIDE SEQUENCE [LARGE SCALE GENOMIC DNA]</scope>
    <source>
        <strain evidence="2 3">XZYJT29</strain>
    </source>
</reference>
<dbReference type="EMBL" id="JBHTAS010000001">
    <property type="protein sequence ID" value="MFC7140309.1"/>
    <property type="molecule type" value="Genomic_DNA"/>
</dbReference>
<dbReference type="GeneID" id="78820595"/>
<dbReference type="AlphaFoldDB" id="A0ABD5XZ32"/>
<evidence type="ECO:0000313" key="2">
    <source>
        <dbReference type="EMBL" id="MFC7140309.1"/>
    </source>
</evidence>